<evidence type="ECO:0000256" key="1">
    <source>
        <dbReference type="SAM" id="MobiDB-lite"/>
    </source>
</evidence>
<dbReference type="AlphaFoldDB" id="A0A518KEU2"/>
<dbReference type="EMBL" id="CP036349">
    <property type="protein sequence ID" value="QDV76317.1"/>
    <property type="molecule type" value="Genomic_DNA"/>
</dbReference>
<organism evidence="2 3">
    <name type="scientific">Botrimarina mediterranea</name>
    <dbReference type="NCBI Taxonomy" id="2528022"/>
    <lineage>
        <taxon>Bacteria</taxon>
        <taxon>Pseudomonadati</taxon>
        <taxon>Planctomycetota</taxon>
        <taxon>Planctomycetia</taxon>
        <taxon>Pirellulales</taxon>
        <taxon>Lacipirellulaceae</taxon>
        <taxon>Botrimarina</taxon>
    </lineage>
</organism>
<feature type="region of interest" description="Disordered" evidence="1">
    <location>
        <begin position="1"/>
        <end position="21"/>
    </location>
</feature>
<dbReference type="KEGG" id="bmei:Spa11_45470"/>
<reference evidence="2 3" key="1">
    <citation type="submission" date="2019-02" db="EMBL/GenBank/DDBJ databases">
        <title>Deep-cultivation of Planctomycetes and their phenomic and genomic characterization uncovers novel biology.</title>
        <authorList>
            <person name="Wiegand S."/>
            <person name="Jogler M."/>
            <person name="Boedeker C."/>
            <person name="Pinto D."/>
            <person name="Vollmers J."/>
            <person name="Rivas-Marin E."/>
            <person name="Kohn T."/>
            <person name="Peeters S.H."/>
            <person name="Heuer A."/>
            <person name="Rast P."/>
            <person name="Oberbeckmann S."/>
            <person name="Bunk B."/>
            <person name="Jeske O."/>
            <person name="Meyerdierks A."/>
            <person name="Storesund J.E."/>
            <person name="Kallscheuer N."/>
            <person name="Luecker S."/>
            <person name="Lage O.M."/>
            <person name="Pohl T."/>
            <person name="Merkel B.J."/>
            <person name="Hornburger P."/>
            <person name="Mueller R.-W."/>
            <person name="Bruemmer F."/>
            <person name="Labrenz M."/>
            <person name="Spormann A.M."/>
            <person name="Op den Camp H."/>
            <person name="Overmann J."/>
            <person name="Amann R."/>
            <person name="Jetten M.S.M."/>
            <person name="Mascher T."/>
            <person name="Medema M.H."/>
            <person name="Devos D.P."/>
            <person name="Kaster A.-K."/>
            <person name="Ovreas L."/>
            <person name="Rohde M."/>
            <person name="Galperin M.Y."/>
            <person name="Jogler C."/>
        </authorList>
    </citation>
    <scope>NUCLEOTIDE SEQUENCE [LARGE SCALE GENOMIC DNA]</scope>
    <source>
        <strain evidence="2 3">Spa11</strain>
    </source>
</reference>
<keyword evidence="3" id="KW-1185">Reference proteome</keyword>
<name>A0A518KEU2_9BACT</name>
<protein>
    <submittedName>
        <fullName evidence="2">Uncharacterized protein</fullName>
    </submittedName>
</protein>
<sequence length="39" mass="4390">MEGFLGVEGVGRRPRRSGFDAKNGLHRGLRYAMTLATRR</sequence>
<accession>A0A518KEU2</accession>
<evidence type="ECO:0000313" key="3">
    <source>
        <dbReference type="Proteomes" id="UP000316426"/>
    </source>
</evidence>
<proteinExistence type="predicted"/>
<gene>
    <name evidence="2" type="ORF">Spa11_45470</name>
</gene>
<dbReference type="Proteomes" id="UP000316426">
    <property type="component" value="Chromosome"/>
</dbReference>
<evidence type="ECO:0000313" key="2">
    <source>
        <dbReference type="EMBL" id="QDV76317.1"/>
    </source>
</evidence>